<feature type="region of interest" description="Disordered" evidence="3">
    <location>
        <begin position="64"/>
        <end position="90"/>
    </location>
</feature>
<feature type="signal peptide" evidence="4">
    <location>
        <begin position="1"/>
        <end position="23"/>
    </location>
</feature>
<evidence type="ECO:0000256" key="2">
    <source>
        <dbReference type="ARBA" id="ARBA00022729"/>
    </source>
</evidence>
<dbReference type="Gene3D" id="3.30.910.20">
    <property type="entry name" value="Skp domain"/>
    <property type="match status" value="1"/>
</dbReference>
<dbReference type="Proteomes" id="UP000468581">
    <property type="component" value="Unassembled WGS sequence"/>
</dbReference>
<gene>
    <name evidence="5" type="ORF">GWK08_03915</name>
</gene>
<comment type="similarity">
    <text evidence="1">Belongs to the Skp family.</text>
</comment>
<evidence type="ECO:0000256" key="1">
    <source>
        <dbReference type="ARBA" id="ARBA00009091"/>
    </source>
</evidence>
<dbReference type="EMBL" id="JAABOO010000001">
    <property type="protein sequence ID" value="NER12575.1"/>
    <property type="molecule type" value="Genomic_DNA"/>
</dbReference>
<evidence type="ECO:0000313" key="5">
    <source>
        <dbReference type="EMBL" id="NER12575.1"/>
    </source>
</evidence>
<reference evidence="5 6" key="1">
    <citation type="submission" date="2020-01" db="EMBL/GenBank/DDBJ databases">
        <title>Leptobacterium flavescens.</title>
        <authorList>
            <person name="Wang G."/>
        </authorList>
    </citation>
    <scope>NUCLEOTIDE SEQUENCE [LARGE SCALE GENOMIC DNA]</scope>
    <source>
        <strain evidence="5 6">KCTC 22160</strain>
    </source>
</reference>
<protein>
    <submittedName>
        <fullName evidence="5">OmpH family outer membrane protein</fullName>
    </submittedName>
</protein>
<feature type="chain" id="PRO_5026957939" evidence="4">
    <location>
        <begin position="24"/>
        <end position="169"/>
    </location>
</feature>
<comment type="caution">
    <text evidence="5">The sequence shown here is derived from an EMBL/GenBank/DDBJ whole genome shotgun (WGS) entry which is preliminary data.</text>
</comment>
<feature type="compositionally biased region" description="Basic and acidic residues" evidence="3">
    <location>
        <begin position="80"/>
        <end position="90"/>
    </location>
</feature>
<dbReference type="Pfam" id="PF03938">
    <property type="entry name" value="OmpH"/>
    <property type="match status" value="1"/>
</dbReference>
<proteinExistence type="inferred from homology"/>
<keyword evidence="6" id="KW-1185">Reference proteome</keyword>
<dbReference type="SUPFAM" id="SSF111384">
    <property type="entry name" value="OmpH-like"/>
    <property type="match status" value="1"/>
</dbReference>
<dbReference type="InterPro" id="IPR024930">
    <property type="entry name" value="Skp_dom_sf"/>
</dbReference>
<sequence length="169" mass="19085">MKQIKTFVIAFALVVGATSYVNAQSKIAHINVQQLVNDMPETKAARAEISKLEQTYRTDLENSGKELQNKFKQYQNEAQSKTKEENEKRAQEVQQLELNIRQAEQAAAQELQKKQLELLEPIFNKAREAIQKVARAQGFQYVLDTTQGSGVILADGKDLMADVKKELGF</sequence>
<dbReference type="SMART" id="SM00935">
    <property type="entry name" value="OmpH"/>
    <property type="match status" value="1"/>
</dbReference>
<dbReference type="RefSeq" id="WP_163605590.1">
    <property type="nucleotide sequence ID" value="NZ_JAABOO010000001.1"/>
</dbReference>
<keyword evidence="2 4" id="KW-0732">Signal</keyword>
<feature type="compositionally biased region" description="Polar residues" evidence="3">
    <location>
        <begin position="70"/>
        <end position="79"/>
    </location>
</feature>
<dbReference type="InterPro" id="IPR005632">
    <property type="entry name" value="Chaperone_Skp"/>
</dbReference>
<name>A0A6P0UH39_9FLAO</name>
<dbReference type="AlphaFoldDB" id="A0A6P0UH39"/>
<dbReference type="GO" id="GO:0050821">
    <property type="term" value="P:protein stabilization"/>
    <property type="evidence" value="ECO:0007669"/>
    <property type="project" value="TreeGrafter"/>
</dbReference>
<evidence type="ECO:0000256" key="4">
    <source>
        <dbReference type="SAM" id="SignalP"/>
    </source>
</evidence>
<dbReference type="PANTHER" id="PTHR35089:SF1">
    <property type="entry name" value="CHAPERONE PROTEIN SKP"/>
    <property type="match status" value="1"/>
</dbReference>
<dbReference type="GO" id="GO:0005829">
    <property type="term" value="C:cytosol"/>
    <property type="evidence" value="ECO:0007669"/>
    <property type="project" value="TreeGrafter"/>
</dbReference>
<organism evidence="5 6">
    <name type="scientific">Leptobacterium flavescens</name>
    <dbReference type="NCBI Taxonomy" id="472055"/>
    <lineage>
        <taxon>Bacteria</taxon>
        <taxon>Pseudomonadati</taxon>
        <taxon>Bacteroidota</taxon>
        <taxon>Flavobacteriia</taxon>
        <taxon>Flavobacteriales</taxon>
        <taxon>Flavobacteriaceae</taxon>
        <taxon>Leptobacterium</taxon>
    </lineage>
</organism>
<dbReference type="GO" id="GO:0051082">
    <property type="term" value="F:unfolded protein binding"/>
    <property type="evidence" value="ECO:0007669"/>
    <property type="project" value="InterPro"/>
</dbReference>
<evidence type="ECO:0000256" key="3">
    <source>
        <dbReference type="SAM" id="MobiDB-lite"/>
    </source>
</evidence>
<accession>A0A6P0UH39</accession>
<dbReference type="PANTHER" id="PTHR35089">
    <property type="entry name" value="CHAPERONE PROTEIN SKP"/>
    <property type="match status" value="1"/>
</dbReference>
<evidence type="ECO:0000313" key="6">
    <source>
        <dbReference type="Proteomes" id="UP000468581"/>
    </source>
</evidence>